<feature type="domain" description="Integrase catalytic" evidence="2">
    <location>
        <begin position="3"/>
        <end position="172"/>
    </location>
</feature>
<dbReference type="Proteomes" id="UP000265120">
    <property type="component" value="Chromosome W"/>
</dbReference>
<dbReference type="Ensembl" id="ENSCSET00000020524.1">
    <property type="protein sequence ID" value="ENSCSEP00000020274.1"/>
    <property type="gene ID" value="ENSCSEG00000012940.1"/>
</dbReference>
<evidence type="ECO:0000259" key="2">
    <source>
        <dbReference type="PROSITE" id="PS50994"/>
    </source>
</evidence>
<feature type="region of interest" description="Disordered" evidence="1">
    <location>
        <begin position="158"/>
        <end position="189"/>
    </location>
</feature>
<organism evidence="3 4">
    <name type="scientific">Cynoglossus semilaevis</name>
    <name type="common">Tongue sole</name>
    <dbReference type="NCBI Taxonomy" id="244447"/>
    <lineage>
        <taxon>Eukaryota</taxon>
        <taxon>Metazoa</taxon>
        <taxon>Chordata</taxon>
        <taxon>Craniata</taxon>
        <taxon>Vertebrata</taxon>
        <taxon>Euteleostomi</taxon>
        <taxon>Actinopterygii</taxon>
        <taxon>Neopterygii</taxon>
        <taxon>Teleostei</taxon>
        <taxon>Neoteleostei</taxon>
        <taxon>Acanthomorphata</taxon>
        <taxon>Carangaria</taxon>
        <taxon>Pleuronectiformes</taxon>
        <taxon>Pleuronectoidei</taxon>
        <taxon>Cynoglossidae</taxon>
        <taxon>Cynoglossinae</taxon>
        <taxon>Cynoglossus</taxon>
    </lineage>
</organism>
<reference evidence="3" key="2">
    <citation type="submission" date="2025-05" db="UniProtKB">
        <authorList>
            <consortium name="Ensembl"/>
        </authorList>
    </citation>
    <scope>IDENTIFICATION</scope>
</reference>
<accession>A0A3P8W6V4</accession>
<reference evidence="3 4" key="1">
    <citation type="journal article" date="2014" name="Nat. Genet.">
        <title>Whole-genome sequence of a flatfish provides insights into ZW sex chromosome evolution and adaptation to a benthic lifestyle.</title>
        <authorList>
            <person name="Chen S."/>
            <person name="Zhang G."/>
            <person name="Shao C."/>
            <person name="Huang Q."/>
            <person name="Liu G."/>
            <person name="Zhang P."/>
            <person name="Song W."/>
            <person name="An N."/>
            <person name="Chalopin D."/>
            <person name="Volff J.N."/>
            <person name="Hong Y."/>
            <person name="Li Q."/>
            <person name="Sha Z."/>
            <person name="Zhou H."/>
            <person name="Xie M."/>
            <person name="Yu Q."/>
            <person name="Liu Y."/>
            <person name="Xiang H."/>
            <person name="Wang N."/>
            <person name="Wu K."/>
            <person name="Yang C."/>
            <person name="Zhou Q."/>
            <person name="Liao X."/>
            <person name="Yang L."/>
            <person name="Hu Q."/>
            <person name="Zhang J."/>
            <person name="Meng L."/>
            <person name="Jin L."/>
            <person name="Tian Y."/>
            <person name="Lian J."/>
            <person name="Yang J."/>
            <person name="Miao G."/>
            <person name="Liu S."/>
            <person name="Liang Z."/>
            <person name="Yan F."/>
            <person name="Li Y."/>
            <person name="Sun B."/>
            <person name="Zhang H."/>
            <person name="Zhang J."/>
            <person name="Zhu Y."/>
            <person name="Du M."/>
            <person name="Zhao Y."/>
            <person name="Schartl M."/>
            <person name="Tang Q."/>
            <person name="Wang J."/>
        </authorList>
    </citation>
    <scope>NUCLEOTIDE SEQUENCE</scope>
</reference>
<dbReference type="InterPro" id="IPR036397">
    <property type="entry name" value="RNaseH_sf"/>
</dbReference>
<dbReference type="InterPro" id="IPR012337">
    <property type="entry name" value="RNaseH-like_sf"/>
</dbReference>
<keyword evidence="4" id="KW-1185">Reference proteome</keyword>
<dbReference type="SUPFAM" id="SSF53098">
    <property type="entry name" value="Ribonuclease H-like"/>
    <property type="match status" value="1"/>
</dbReference>
<dbReference type="GO" id="GO:0003676">
    <property type="term" value="F:nucleic acid binding"/>
    <property type="evidence" value="ECO:0007669"/>
    <property type="project" value="InterPro"/>
</dbReference>
<dbReference type="InterPro" id="IPR001584">
    <property type="entry name" value="Integrase_cat-core"/>
</dbReference>
<dbReference type="Gene3D" id="3.30.420.10">
    <property type="entry name" value="Ribonuclease H-like superfamily/Ribonuclease H"/>
    <property type="match status" value="1"/>
</dbReference>
<evidence type="ECO:0000313" key="3">
    <source>
        <dbReference type="Ensembl" id="ENSCSEP00000020270.1"/>
    </source>
</evidence>
<dbReference type="GeneTree" id="ENSGT00490000044642"/>
<dbReference type="STRING" id="244447.ENSCSEP00000020270"/>
<name>A0A3P8W6V4_CYNSE</name>
<dbReference type="GO" id="GO:0015074">
    <property type="term" value="P:DNA integration"/>
    <property type="evidence" value="ECO:0007669"/>
    <property type="project" value="InterPro"/>
</dbReference>
<dbReference type="AlphaFoldDB" id="A0A3P8W6V4"/>
<dbReference type="OMA" id="NTRIEPN"/>
<evidence type="ECO:0000256" key="1">
    <source>
        <dbReference type="SAM" id="MobiDB-lite"/>
    </source>
</evidence>
<dbReference type="PANTHER" id="PTHR37984:SF7">
    <property type="entry name" value="INTEGRASE CATALYTIC DOMAIN-CONTAINING PROTEIN"/>
    <property type="match status" value="1"/>
</dbReference>
<protein>
    <recommendedName>
        <fullName evidence="2">Integrase catalytic domain-containing protein</fullName>
    </recommendedName>
</protein>
<dbReference type="FunFam" id="3.30.420.10:FF:000063">
    <property type="entry name" value="Retrovirus-related Pol polyprotein from transposon 297-like Protein"/>
    <property type="match status" value="1"/>
</dbReference>
<dbReference type="PANTHER" id="PTHR37984">
    <property type="entry name" value="PROTEIN CBG26694"/>
    <property type="match status" value="1"/>
</dbReference>
<sequence length="297" mass="33859">MAITEIPDEPWQKVGTDLFYLDGKNYLLVIDYLSNYPEIALLPNMSAACVIKHMKSIFARHGIPQVVYSDNGPSYSCKEFQDFAQEYDFCHVTSSPLYAQSNGKAEKGVHIVKQLLKKAQESHSDPYLALLSYRASPLEHGLSPAEILMGRRLRTTLPHTSEQKQKEVKQKQKDLQKRQKANYDKSTKSLVPLARHDTVRIHDSSTWSKKATVLEEVSPRSYNVKTEDGQVLRRNRRSLLKTQDTWQEQTEEDSEGDPASTTSEDPLPDDHQRAVETDLPVLRRSSRPVKAPDRLNL</sequence>
<feature type="region of interest" description="Disordered" evidence="1">
    <location>
        <begin position="235"/>
        <end position="297"/>
    </location>
</feature>
<dbReference type="Ensembl" id="ENSCSET00000020532.1">
    <property type="protein sequence ID" value="ENSCSEP00000020282.1"/>
    <property type="gene ID" value="ENSCSEG00000012943.1"/>
</dbReference>
<dbReference type="Pfam" id="PF00665">
    <property type="entry name" value="rve"/>
    <property type="match status" value="1"/>
</dbReference>
<dbReference type="InterPro" id="IPR050951">
    <property type="entry name" value="Retrovirus_Pol_polyprotein"/>
</dbReference>
<dbReference type="Ensembl" id="ENSCSET00000020520.1">
    <property type="protein sequence ID" value="ENSCSEP00000020270.1"/>
    <property type="gene ID" value="ENSCSEG00000012939.1"/>
</dbReference>
<feature type="compositionally biased region" description="Basic and acidic residues" evidence="1">
    <location>
        <begin position="161"/>
        <end position="187"/>
    </location>
</feature>
<dbReference type="PROSITE" id="PS50994">
    <property type="entry name" value="INTEGRASE"/>
    <property type="match status" value="1"/>
</dbReference>
<proteinExistence type="predicted"/>
<evidence type="ECO:0000313" key="4">
    <source>
        <dbReference type="Proteomes" id="UP000265120"/>
    </source>
</evidence>